<evidence type="ECO:0000313" key="7">
    <source>
        <dbReference type="EMBL" id="ACZ88418.1"/>
    </source>
</evidence>
<dbReference type="AlphaFoldDB" id="D2AR77"/>
<evidence type="ECO:0000313" key="8">
    <source>
        <dbReference type="Proteomes" id="UP000002029"/>
    </source>
</evidence>
<dbReference type="eggNOG" id="COG0385">
    <property type="taxonomic scope" value="Bacteria"/>
</dbReference>
<keyword evidence="8" id="KW-1185">Reference proteome</keyword>
<feature type="transmembrane region" description="Helical" evidence="6">
    <location>
        <begin position="203"/>
        <end position="223"/>
    </location>
</feature>
<keyword evidence="3 6" id="KW-1133">Transmembrane helix</keyword>
<evidence type="ECO:0000256" key="4">
    <source>
        <dbReference type="ARBA" id="ARBA00023136"/>
    </source>
</evidence>
<dbReference type="STRING" id="479432.Sros_5669"/>
<dbReference type="InterPro" id="IPR004710">
    <property type="entry name" value="Bilac:Na_transpt"/>
</dbReference>
<reference evidence="7" key="1">
    <citation type="journal article" date="2010" name="Stand. Genomic Sci.">
        <title>Complete genome sequence of Streptosporangium roseum type strain (NI 9100).</title>
        <authorList>
            <person name="Nolan M."/>
            <person name="Sikorski J."/>
            <person name="Jando M."/>
            <person name="Lucas S."/>
            <person name="Lapidus A."/>
            <person name="Glavina Del Rio T."/>
            <person name="Chen F."/>
            <person name="Tice H."/>
            <person name="Pitluck S."/>
            <person name="Cheng J.F."/>
            <person name="Chertkov O."/>
            <person name="Sims D."/>
            <person name="Meincke L."/>
            <person name="Brettin T."/>
            <person name="Han C."/>
            <person name="Detter J.C."/>
            <person name="Bruce D."/>
            <person name="Goodwin L."/>
            <person name="Land M."/>
            <person name="Hauser L."/>
            <person name="Chang Y.J."/>
            <person name="Jeffries C.D."/>
            <person name="Ivanova N."/>
            <person name="Mavromatis K."/>
            <person name="Mikhailova N."/>
            <person name="Chen A."/>
            <person name="Palaniappan K."/>
            <person name="Chain P."/>
            <person name="Rohde M."/>
            <person name="Goker M."/>
            <person name="Bristow J."/>
            <person name="Eisen J.A."/>
            <person name="Markowitz V."/>
            <person name="Hugenholtz P."/>
            <person name="Kyrpides N.C."/>
            <person name="Klenk H.P."/>
        </authorList>
    </citation>
    <scope>NUCLEOTIDE SEQUENCE [LARGE SCALE GENOMIC DNA]</scope>
    <source>
        <strain evidence="7">DSM 43021</strain>
    </source>
</reference>
<feature type="transmembrane region" description="Helical" evidence="6">
    <location>
        <begin position="69"/>
        <end position="87"/>
    </location>
</feature>
<keyword evidence="4 6" id="KW-0472">Membrane</keyword>
<evidence type="ECO:0000256" key="3">
    <source>
        <dbReference type="ARBA" id="ARBA00022989"/>
    </source>
</evidence>
<dbReference type="InterPro" id="IPR002657">
    <property type="entry name" value="BilAc:Na_symport/Acr3"/>
</dbReference>
<evidence type="ECO:0000256" key="5">
    <source>
        <dbReference type="SAM" id="MobiDB-lite"/>
    </source>
</evidence>
<accession>D2AR77</accession>
<evidence type="ECO:0000256" key="2">
    <source>
        <dbReference type="ARBA" id="ARBA00022692"/>
    </source>
</evidence>
<dbReference type="EMBL" id="CP001814">
    <property type="protein sequence ID" value="ACZ88418.1"/>
    <property type="molecule type" value="Genomic_DNA"/>
</dbReference>
<dbReference type="HOGENOM" id="CLU_076892_0_0_11"/>
<feature type="transmembrane region" description="Helical" evidence="6">
    <location>
        <begin position="132"/>
        <end position="151"/>
    </location>
</feature>
<dbReference type="GO" id="GO:0016020">
    <property type="term" value="C:membrane"/>
    <property type="evidence" value="ECO:0007669"/>
    <property type="project" value="UniProtKB-SubCell"/>
</dbReference>
<evidence type="ECO:0000256" key="1">
    <source>
        <dbReference type="ARBA" id="ARBA00004141"/>
    </source>
</evidence>
<dbReference type="PANTHER" id="PTHR10361">
    <property type="entry name" value="SODIUM-BILE ACID COTRANSPORTER"/>
    <property type="match status" value="1"/>
</dbReference>
<dbReference type="RefSeq" id="WP_012892155.1">
    <property type="nucleotide sequence ID" value="NC_013595.1"/>
</dbReference>
<feature type="transmembrane region" description="Helical" evidence="6">
    <location>
        <begin position="283"/>
        <end position="305"/>
    </location>
</feature>
<gene>
    <name evidence="7" type="ordered locus">Sros_5669</name>
</gene>
<dbReference type="KEGG" id="sro:Sros_5669"/>
<protein>
    <submittedName>
        <fullName evidence="7">Na+-dependent transporter-like protein</fullName>
    </submittedName>
</protein>
<dbReference type="Gene3D" id="1.20.1530.20">
    <property type="match status" value="1"/>
</dbReference>
<feature type="transmembrane region" description="Helical" evidence="6">
    <location>
        <begin position="171"/>
        <end position="191"/>
    </location>
</feature>
<dbReference type="InterPro" id="IPR038770">
    <property type="entry name" value="Na+/solute_symporter_sf"/>
</dbReference>
<feature type="region of interest" description="Disordered" evidence="5">
    <location>
        <begin position="1"/>
        <end position="43"/>
    </location>
</feature>
<sequence length="314" mass="31433">MGVIDGAPSSGAGHEPDPAHRAAPPEPILQTSSGDETNHDDLLPEDATAVGSRTAGPDRNSARWPALRAVLANLPLLLLALLANLVLIPLLGWGLATLFALPAAGFVALVMVASSPGGPFGAKLSMVQKGDVVAGTAMQVLLAAVASLTFGPTSTAILTMAKVGQGISLDVAALVRTVAILQLVPFAVGLVMRHHAPSTALSWHPAAGVVSNVTFMMVLAGMLLGSRTLLAGFLLSVVAFAVGTLLATGPPTRRTTMGGIAAVRNVGPPLAAVGIAFGDEQAVLGALAAVLVSGLAAALPIAAVLGHRRQGDTA</sequence>
<organism evidence="7 8">
    <name type="scientific">Streptosporangium roseum (strain ATCC 12428 / DSM 43021 / JCM 3005 / KCTC 9067 / NCIMB 10171 / NRRL 2505 / NI 9100)</name>
    <dbReference type="NCBI Taxonomy" id="479432"/>
    <lineage>
        <taxon>Bacteria</taxon>
        <taxon>Bacillati</taxon>
        <taxon>Actinomycetota</taxon>
        <taxon>Actinomycetes</taxon>
        <taxon>Streptosporangiales</taxon>
        <taxon>Streptosporangiaceae</taxon>
        <taxon>Streptosporangium</taxon>
    </lineage>
</organism>
<feature type="transmembrane region" description="Helical" evidence="6">
    <location>
        <begin position="229"/>
        <end position="247"/>
    </location>
</feature>
<evidence type="ECO:0000256" key="6">
    <source>
        <dbReference type="SAM" id="Phobius"/>
    </source>
</evidence>
<keyword evidence="2 6" id="KW-0812">Transmembrane</keyword>
<feature type="transmembrane region" description="Helical" evidence="6">
    <location>
        <begin position="93"/>
        <end position="112"/>
    </location>
</feature>
<dbReference type="Proteomes" id="UP000002029">
    <property type="component" value="Chromosome"/>
</dbReference>
<comment type="subcellular location">
    <subcellularLocation>
        <location evidence="1">Membrane</location>
        <topology evidence="1">Multi-pass membrane protein</topology>
    </subcellularLocation>
</comment>
<name>D2AR77_STRRD</name>
<dbReference type="Pfam" id="PF01758">
    <property type="entry name" value="SBF"/>
    <property type="match status" value="1"/>
</dbReference>
<proteinExistence type="predicted"/>
<dbReference type="PANTHER" id="PTHR10361:SF28">
    <property type="entry name" value="P3 PROTEIN-RELATED"/>
    <property type="match status" value="1"/>
</dbReference>